<keyword evidence="5" id="KW-0732">Signal</keyword>
<sequence length="354" mass="36083">MIPVSLRAKIRAAALLSGLLSLSACATTPPGTVQGALTGIGSNAAQGAVSAWGLAWGGAVKGTSVSYSPDGSAAGLKAFQDGQAHFAVSSAPLTQQEATSVRGMCTSDGAVSVAAGVLPVGVAIKIKGVNDVVLDAPTLAAILQGEITRWNDPRITGLNTGTELPDLEITVIAPEGPSDTVRPVNDYLNGEAGVAWDPDSPDSWPSTVIGQVSSPPLDLADKLDDTNGGLSILDGSIIGNRFTAAQLVFDGKPRRLQASSVVDAVTTGEVDSSPRGVVQKLDGASGYALGTVLYVHMCREYSEPALTRLSRSLGQSLLSEDAQKNANAFAFVMSPSKTAVSEARALIGTNGDGQ</sequence>
<dbReference type="SUPFAM" id="SSF53850">
    <property type="entry name" value="Periplasmic binding protein-like II"/>
    <property type="match status" value="1"/>
</dbReference>
<dbReference type="GO" id="GO:0035435">
    <property type="term" value="P:phosphate ion transmembrane transport"/>
    <property type="evidence" value="ECO:0007669"/>
    <property type="project" value="InterPro"/>
</dbReference>
<dbReference type="GO" id="GO:0043190">
    <property type="term" value="C:ATP-binding cassette (ABC) transporter complex"/>
    <property type="evidence" value="ECO:0007669"/>
    <property type="project" value="InterPro"/>
</dbReference>
<feature type="domain" description="PBP" evidence="6">
    <location>
        <begin position="27"/>
        <end position="307"/>
    </location>
</feature>
<feature type="chain" id="PRO_5039034450" description="Phosphate-binding protein" evidence="5">
    <location>
        <begin position="27"/>
        <end position="354"/>
    </location>
</feature>
<evidence type="ECO:0000256" key="4">
    <source>
        <dbReference type="PIRNR" id="PIRNR002756"/>
    </source>
</evidence>
<dbReference type="Proteomes" id="UP000294621">
    <property type="component" value="Unassembled WGS sequence"/>
</dbReference>
<evidence type="ECO:0000256" key="1">
    <source>
        <dbReference type="ARBA" id="ARBA00008725"/>
    </source>
</evidence>
<dbReference type="GO" id="GO:0042301">
    <property type="term" value="F:phosphate ion binding"/>
    <property type="evidence" value="ECO:0007669"/>
    <property type="project" value="InterPro"/>
</dbReference>
<comment type="similarity">
    <text evidence="1 4">Belongs to the PstS family.</text>
</comment>
<dbReference type="STRING" id="683150.G205_04611"/>
<feature type="signal peptide" evidence="5">
    <location>
        <begin position="1"/>
        <end position="26"/>
    </location>
</feature>
<dbReference type="PIRSF" id="PIRSF002756">
    <property type="entry name" value="PstS"/>
    <property type="match status" value="1"/>
</dbReference>
<dbReference type="PANTHER" id="PTHR42996">
    <property type="entry name" value="PHOSPHATE-BINDING PROTEIN PSTS"/>
    <property type="match status" value="1"/>
</dbReference>
<evidence type="ECO:0000256" key="3">
    <source>
        <dbReference type="ARBA" id="ARBA00022592"/>
    </source>
</evidence>
<dbReference type="Gene3D" id="3.40.190.10">
    <property type="entry name" value="Periplasmic binding protein-like II"/>
    <property type="match status" value="2"/>
</dbReference>
<organism evidence="7 8">
    <name type="scientific">Arthrobacter nitrophenolicus</name>
    <dbReference type="NCBI Taxonomy" id="683150"/>
    <lineage>
        <taxon>Bacteria</taxon>
        <taxon>Bacillati</taxon>
        <taxon>Actinomycetota</taxon>
        <taxon>Actinomycetes</taxon>
        <taxon>Micrococcales</taxon>
        <taxon>Micrococcaceae</taxon>
        <taxon>Arthrobacter</taxon>
    </lineage>
</organism>
<gene>
    <name evidence="7" type="ORF">E2R57_02665</name>
</gene>
<dbReference type="OrthoDB" id="9801510at2"/>
<dbReference type="EMBL" id="SMZQ01000001">
    <property type="protein sequence ID" value="TDL41576.1"/>
    <property type="molecule type" value="Genomic_DNA"/>
</dbReference>
<keyword evidence="3 4" id="KW-0592">Phosphate transport</keyword>
<dbReference type="Pfam" id="PF12849">
    <property type="entry name" value="PBP_like_2"/>
    <property type="match status" value="1"/>
</dbReference>
<evidence type="ECO:0000256" key="5">
    <source>
        <dbReference type="SAM" id="SignalP"/>
    </source>
</evidence>
<dbReference type="AlphaFoldDB" id="A0A4R5YBW8"/>
<evidence type="ECO:0000259" key="6">
    <source>
        <dbReference type="Pfam" id="PF12849"/>
    </source>
</evidence>
<evidence type="ECO:0000313" key="7">
    <source>
        <dbReference type="EMBL" id="TDL41576.1"/>
    </source>
</evidence>
<name>A0A4R5YBW8_9MICC</name>
<dbReference type="PANTHER" id="PTHR42996:SF1">
    <property type="entry name" value="PHOSPHATE-BINDING PROTEIN PSTS"/>
    <property type="match status" value="1"/>
</dbReference>
<keyword evidence="2 4" id="KW-0813">Transport</keyword>
<comment type="caution">
    <text evidence="7">The sequence shown here is derived from an EMBL/GenBank/DDBJ whole genome shotgun (WGS) entry which is preliminary data.</text>
</comment>
<reference evidence="7 8" key="1">
    <citation type="submission" date="2019-03" db="EMBL/GenBank/DDBJ databases">
        <title>Genome Sequencing and Assembly of Various Microbes Isolated from Partially Reclaimed Soil and Acid Mine Drainage (AMD) Site.</title>
        <authorList>
            <person name="Steinbock B."/>
            <person name="Bechtold R."/>
            <person name="Sevigny J.L."/>
            <person name="Thomas D."/>
            <person name="Cuthill L.R."/>
            <person name="Aveiro Johannsen E.J."/>
            <person name="Thomas K."/>
            <person name="Ghosh A."/>
        </authorList>
    </citation>
    <scope>NUCLEOTIDE SEQUENCE [LARGE SCALE GENOMIC DNA]</scope>
    <source>
        <strain evidence="7 8">S-A1</strain>
    </source>
</reference>
<evidence type="ECO:0000313" key="8">
    <source>
        <dbReference type="Proteomes" id="UP000294621"/>
    </source>
</evidence>
<dbReference type="InterPro" id="IPR024370">
    <property type="entry name" value="PBP_domain"/>
</dbReference>
<dbReference type="PROSITE" id="PS51257">
    <property type="entry name" value="PROKAR_LIPOPROTEIN"/>
    <property type="match status" value="1"/>
</dbReference>
<evidence type="ECO:0000256" key="2">
    <source>
        <dbReference type="ARBA" id="ARBA00022448"/>
    </source>
</evidence>
<dbReference type="InterPro" id="IPR005673">
    <property type="entry name" value="ABC_phos-bd_PstS"/>
</dbReference>
<accession>A0A4R5YBW8</accession>
<dbReference type="InterPro" id="IPR050962">
    <property type="entry name" value="Phosphate-bind_PstS"/>
</dbReference>
<proteinExistence type="inferred from homology"/>
<protein>
    <recommendedName>
        <fullName evidence="4">Phosphate-binding protein</fullName>
    </recommendedName>
</protein>